<dbReference type="GO" id="GO:0000160">
    <property type="term" value="P:phosphorelay signal transduction system"/>
    <property type="evidence" value="ECO:0007669"/>
    <property type="project" value="InterPro"/>
</dbReference>
<dbReference type="RefSeq" id="WP_068748237.1">
    <property type="nucleotide sequence ID" value="NZ_LOHZ01000027.1"/>
</dbReference>
<dbReference type="InterPro" id="IPR058245">
    <property type="entry name" value="NreC/VraR/RcsB-like_REC"/>
</dbReference>
<comment type="function">
    <text evidence="2">May play the central regulatory role in sporulation. It may be an element of the effector pathway responsible for the activation of sporulation genes in response to nutritional stress. Spo0A may act in concert with spo0H (a sigma factor) to control the expression of some genes that are critical to the sporulation process.</text>
</comment>
<dbReference type="InterPro" id="IPR025669">
    <property type="entry name" value="AAA_dom"/>
</dbReference>
<dbReference type="InterPro" id="IPR050625">
    <property type="entry name" value="ParA/MinD_ATPase"/>
</dbReference>
<organism evidence="5 6">
    <name type="scientific">Thermovenabulum gondwanense</name>
    <dbReference type="NCBI Taxonomy" id="520767"/>
    <lineage>
        <taxon>Bacteria</taxon>
        <taxon>Bacillati</taxon>
        <taxon>Bacillota</taxon>
        <taxon>Clostridia</taxon>
        <taxon>Thermosediminibacterales</taxon>
        <taxon>Thermosediminibacteraceae</taxon>
        <taxon>Thermovenabulum</taxon>
    </lineage>
</organism>
<dbReference type="GO" id="GO:0009898">
    <property type="term" value="C:cytoplasmic side of plasma membrane"/>
    <property type="evidence" value="ECO:0007669"/>
    <property type="project" value="TreeGrafter"/>
</dbReference>
<dbReference type="AlphaFoldDB" id="A0A162MKA3"/>
<dbReference type="Pfam" id="PF13614">
    <property type="entry name" value="AAA_31"/>
    <property type="match status" value="1"/>
</dbReference>
<name>A0A162MKA3_9FIRM</name>
<accession>A0A162MKA3</accession>
<dbReference type="Gene3D" id="3.40.50.300">
    <property type="entry name" value="P-loop containing nucleotide triphosphate hydrolases"/>
    <property type="match status" value="1"/>
</dbReference>
<dbReference type="GO" id="GO:0005829">
    <property type="term" value="C:cytosol"/>
    <property type="evidence" value="ECO:0007669"/>
    <property type="project" value="TreeGrafter"/>
</dbReference>
<evidence type="ECO:0000313" key="5">
    <source>
        <dbReference type="EMBL" id="KYO66473.1"/>
    </source>
</evidence>
<dbReference type="PROSITE" id="PS50110">
    <property type="entry name" value="RESPONSE_REGULATORY"/>
    <property type="match status" value="1"/>
</dbReference>
<reference evidence="5 6" key="1">
    <citation type="submission" date="2015-12" db="EMBL/GenBank/DDBJ databases">
        <title>Draft genome of Thermovenabulum gondwanense isolated from a red thermophilic microbial mat colonisisng an outflow channel of a bore well.</title>
        <authorList>
            <person name="Patel B.K."/>
        </authorList>
    </citation>
    <scope>NUCLEOTIDE SEQUENCE [LARGE SCALE GENOMIC DNA]</scope>
    <source>
        <strain evidence="5 6">R270</strain>
    </source>
</reference>
<dbReference type="Proteomes" id="UP000075737">
    <property type="component" value="Unassembled WGS sequence"/>
</dbReference>
<proteinExistence type="predicted"/>
<evidence type="ECO:0000256" key="3">
    <source>
        <dbReference type="PROSITE-ProRule" id="PRU00169"/>
    </source>
</evidence>
<dbReference type="EMBL" id="LOHZ01000027">
    <property type="protein sequence ID" value="KYO66473.1"/>
    <property type="molecule type" value="Genomic_DNA"/>
</dbReference>
<dbReference type="GO" id="GO:0016887">
    <property type="term" value="F:ATP hydrolysis activity"/>
    <property type="evidence" value="ECO:0007669"/>
    <property type="project" value="TreeGrafter"/>
</dbReference>
<comment type="caution">
    <text evidence="5">The sequence shown here is derived from an EMBL/GenBank/DDBJ whole genome shotgun (WGS) entry which is preliminary data.</text>
</comment>
<evidence type="ECO:0000256" key="2">
    <source>
        <dbReference type="ARBA" id="ARBA00024867"/>
    </source>
</evidence>
<dbReference type="InterPro" id="IPR001789">
    <property type="entry name" value="Sig_transdc_resp-reg_receiver"/>
</dbReference>
<dbReference type="Gene3D" id="3.40.50.2300">
    <property type="match status" value="1"/>
</dbReference>
<evidence type="ECO:0000259" key="4">
    <source>
        <dbReference type="PROSITE" id="PS50110"/>
    </source>
</evidence>
<sequence>MGITVVIADDIPTTRDDIKRLLYFEKDIEVIGEASDGYEAVSLAEELSPDVILMDINMPKMDGIEATERITTLNPHTAIVIISIQGENEYLKKAMAAGAREYLIKPFSSKELSDTIRRVYENQQKRNSALGVQKTEKKEGSPQKKGKVISVFSTKGGVGKTVIAVNLASQLIKDAKKKVVLVDLDISAGDAALLLNVAPTTSIIDLIKEQEEVNYEFLEVFLLPHVSGLKILAAPENPEFSEYLTSNLVEEIIKILKENFDYVIVDVPSYYSDAGISALEASEHILLLLNQDISSLKRTKIDMEILKKLNLDQKVKIILNKKDNLGFAPADIEKALGIKIFASIVRDDKTVISSVNKGTPFVLGLPKAKISLSVAELCQKLNLG</sequence>
<protein>
    <recommendedName>
        <fullName evidence="1">Stage 0 sporulation protein A homolog</fullName>
    </recommendedName>
</protein>
<dbReference type="PANTHER" id="PTHR43384:SF13">
    <property type="entry name" value="SLR0110 PROTEIN"/>
    <property type="match status" value="1"/>
</dbReference>
<dbReference type="GO" id="GO:0051782">
    <property type="term" value="P:negative regulation of cell division"/>
    <property type="evidence" value="ECO:0007669"/>
    <property type="project" value="TreeGrafter"/>
</dbReference>
<evidence type="ECO:0000256" key="1">
    <source>
        <dbReference type="ARBA" id="ARBA00018672"/>
    </source>
</evidence>
<dbReference type="SUPFAM" id="SSF52540">
    <property type="entry name" value="P-loop containing nucleoside triphosphate hydrolases"/>
    <property type="match status" value="1"/>
</dbReference>
<evidence type="ECO:0000313" key="6">
    <source>
        <dbReference type="Proteomes" id="UP000075737"/>
    </source>
</evidence>
<feature type="modified residue" description="4-aspartylphosphate" evidence="3">
    <location>
        <position position="55"/>
    </location>
</feature>
<dbReference type="STRING" id="520767.ATZ99_11010"/>
<dbReference type="InterPro" id="IPR027417">
    <property type="entry name" value="P-loop_NTPase"/>
</dbReference>
<keyword evidence="3" id="KW-0597">Phosphoprotein</keyword>
<dbReference type="GO" id="GO:0005524">
    <property type="term" value="F:ATP binding"/>
    <property type="evidence" value="ECO:0007669"/>
    <property type="project" value="TreeGrafter"/>
</dbReference>
<dbReference type="PANTHER" id="PTHR43384">
    <property type="entry name" value="SEPTUM SITE-DETERMINING PROTEIN MIND HOMOLOG, CHLOROPLASTIC-RELATED"/>
    <property type="match status" value="1"/>
</dbReference>
<dbReference type="PATRIC" id="fig|520767.4.peg.1202"/>
<dbReference type="InterPro" id="IPR011006">
    <property type="entry name" value="CheY-like_superfamily"/>
</dbReference>
<dbReference type="SUPFAM" id="SSF52172">
    <property type="entry name" value="CheY-like"/>
    <property type="match status" value="1"/>
</dbReference>
<feature type="domain" description="Response regulatory" evidence="4">
    <location>
        <begin position="4"/>
        <end position="120"/>
    </location>
</feature>
<dbReference type="Pfam" id="PF00072">
    <property type="entry name" value="Response_reg"/>
    <property type="match status" value="1"/>
</dbReference>
<dbReference type="SMART" id="SM00448">
    <property type="entry name" value="REC"/>
    <property type="match status" value="1"/>
</dbReference>
<dbReference type="CDD" id="cd17535">
    <property type="entry name" value="REC_NarL-like"/>
    <property type="match status" value="1"/>
</dbReference>
<gene>
    <name evidence="5" type="primary">degU_1</name>
    <name evidence="5" type="ORF">ATZ99_11010</name>
</gene>
<keyword evidence="6" id="KW-1185">Reference proteome</keyword>